<keyword evidence="1" id="KW-1133">Transmembrane helix</keyword>
<accession>A0A4Q7WN43</accession>
<gene>
    <name evidence="2" type="ORF">EV645_6333</name>
</gene>
<dbReference type="OrthoDB" id="4578712at2"/>
<keyword evidence="3" id="KW-1185">Reference proteome</keyword>
<feature type="transmembrane region" description="Helical" evidence="1">
    <location>
        <begin position="88"/>
        <end position="105"/>
    </location>
</feature>
<reference evidence="2 3" key="1">
    <citation type="journal article" date="2015" name="Stand. Genomic Sci.">
        <title>Genomic Encyclopedia of Bacterial and Archaeal Type Strains, Phase III: the genomes of soil and plant-associated and newly described type strains.</title>
        <authorList>
            <person name="Whitman W.B."/>
            <person name="Woyke T."/>
            <person name="Klenk H.P."/>
            <person name="Zhou Y."/>
            <person name="Lilburn T.G."/>
            <person name="Beck B.J."/>
            <person name="De Vos P."/>
            <person name="Vandamme P."/>
            <person name="Eisen J.A."/>
            <person name="Garrity G."/>
            <person name="Hugenholtz P."/>
            <person name="Kyrpides N.C."/>
        </authorList>
    </citation>
    <scope>NUCLEOTIDE SEQUENCE [LARGE SCALE GENOMIC DNA]</scope>
    <source>
        <strain evidence="2 3">VKM Ac-2540</strain>
    </source>
</reference>
<comment type="caution">
    <text evidence="2">The sequence shown here is derived from an EMBL/GenBank/DDBJ whole genome shotgun (WGS) entry which is preliminary data.</text>
</comment>
<sequence length="131" mass="13638">MTFNIGNQNAANINNVGRDQHITGGQTGIVVTPEQAWQAFADLRAGVTAAQLDPATSVAADKELGDVESGLRQPKPDRARIAPRLERLTRLLLAAGSLASAGSALVAPIRILAHFLGTLGAPILSLLPILT</sequence>
<dbReference type="AlphaFoldDB" id="A0A4Q7WN43"/>
<dbReference type="RefSeq" id="WP_130447652.1">
    <property type="nucleotide sequence ID" value="NZ_SHKR01000015.1"/>
</dbReference>
<evidence type="ECO:0000256" key="1">
    <source>
        <dbReference type="SAM" id="Phobius"/>
    </source>
</evidence>
<dbReference type="EMBL" id="SHKR01000015">
    <property type="protein sequence ID" value="RZU11173.1"/>
    <property type="molecule type" value="Genomic_DNA"/>
</dbReference>
<evidence type="ECO:0000313" key="2">
    <source>
        <dbReference type="EMBL" id="RZU11173.1"/>
    </source>
</evidence>
<proteinExistence type="predicted"/>
<name>A0A4Q7WN43_9ACTN</name>
<protein>
    <submittedName>
        <fullName evidence="2">Uncharacterized protein</fullName>
    </submittedName>
</protein>
<keyword evidence="1" id="KW-0812">Transmembrane</keyword>
<evidence type="ECO:0000313" key="3">
    <source>
        <dbReference type="Proteomes" id="UP000292027"/>
    </source>
</evidence>
<organism evidence="2 3">
    <name type="scientific">Kribbella rubisoli</name>
    <dbReference type="NCBI Taxonomy" id="3075929"/>
    <lineage>
        <taxon>Bacteria</taxon>
        <taxon>Bacillati</taxon>
        <taxon>Actinomycetota</taxon>
        <taxon>Actinomycetes</taxon>
        <taxon>Propionibacteriales</taxon>
        <taxon>Kribbellaceae</taxon>
        <taxon>Kribbella</taxon>
    </lineage>
</organism>
<keyword evidence="1" id="KW-0472">Membrane</keyword>
<dbReference type="Proteomes" id="UP000292027">
    <property type="component" value="Unassembled WGS sequence"/>
</dbReference>